<feature type="domain" description="PAC" evidence="9">
    <location>
        <begin position="295"/>
        <end position="347"/>
    </location>
</feature>
<dbReference type="SMART" id="SM00091">
    <property type="entry name" value="PAS"/>
    <property type="match status" value="1"/>
</dbReference>
<dbReference type="RefSeq" id="WP_282910373.1">
    <property type="nucleotide sequence ID" value="NZ_JAGRPV010000001.1"/>
</dbReference>
<dbReference type="PROSITE" id="PS50113">
    <property type="entry name" value="PAC"/>
    <property type="match status" value="1"/>
</dbReference>
<dbReference type="Gene3D" id="3.30.450.20">
    <property type="entry name" value="PAS domain"/>
    <property type="match status" value="1"/>
</dbReference>
<evidence type="ECO:0000259" key="9">
    <source>
        <dbReference type="PROSITE" id="PS50113"/>
    </source>
</evidence>
<evidence type="ECO:0000259" key="10">
    <source>
        <dbReference type="PROSITE" id="PS50887"/>
    </source>
</evidence>
<dbReference type="InterPro" id="IPR050469">
    <property type="entry name" value="Diguanylate_Cyclase"/>
</dbReference>
<dbReference type="InterPro" id="IPR000014">
    <property type="entry name" value="PAS"/>
</dbReference>
<dbReference type="SMART" id="SM00086">
    <property type="entry name" value="PAC"/>
    <property type="match status" value="1"/>
</dbReference>
<dbReference type="Pfam" id="PF07694">
    <property type="entry name" value="5TM-5TMR_LYT"/>
    <property type="match status" value="1"/>
</dbReference>
<dbReference type="EC" id="2.7.7.65" evidence="11"/>
<dbReference type="Pfam" id="PF00990">
    <property type="entry name" value="GGDEF"/>
    <property type="match status" value="1"/>
</dbReference>
<dbReference type="Pfam" id="PF13426">
    <property type="entry name" value="PAS_9"/>
    <property type="match status" value="1"/>
</dbReference>
<sequence length="529" mass="56918">MINTLIANFALLTAFLFFFNALYGKHEADGGKPRRIIVYGAVSYGVFALVLMYFSVRLDAHALLDFRQLMIVCSAAFGGPISALITAAIVMLGRIMMFGGINEASLIACASALVLAVSSGAMSRWLPRRYGRFWLFSIALCMLCTSITFAILFGEQALDILPPFFLVMAIGGVIVSGLTAYFSTANRLQLELRSSERRYRQLHLLQQSILQSASDVAIVAADLAGRITLFNKGAEKLLGYVADEVVGRTMSEVQAQGAVGVDRASLDKPGNSRKGEMDVDALAVFLQRMMYGSADEQEWTIARRDGTAFVANVIVSHVLDSEDEVIGYMSVSTDITERKLAEEKLKEANGLLQKLSLLDGLTGIANRRRFDQALNAAWTSANTEGSPLALVLFDIDHFKKFNDAYGHQAGDDCLVQVAAATMACLRNGADTAARYGGEEFGVILLGADAAEALAVAERIRAAVVELAIPHIGSPVGVVTLSLGIACQKPDTGSEQRLIAQADAALYEAKQSGRNRTMTASESLDVPSAR</sequence>
<evidence type="ECO:0000313" key="11">
    <source>
        <dbReference type="EMBL" id="MDI4647620.1"/>
    </source>
</evidence>
<dbReference type="SMART" id="SM00267">
    <property type="entry name" value="GGDEF"/>
    <property type="match status" value="1"/>
</dbReference>
<dbReference type="CDD" id="cd01949">
    <property type="entry name" value="GGDEF"/>
    <property type="match status" value="1"/>
</dbReference>
<dbReference type="EMBL" id="JAGRPV010000001">
    <property type="protein sequence ID" value="MDI4647620.1"/>
    <property type="molecule type" value="Genomic_DNA"/>
</dbReference>
<dbReference type="InterPro" id="IPR000700">
    <property type="entry name" value="PAS-assoc_C"/>
</dbReference>
<evidence type="ECO:0000256" key="4">
    <source>
        <dbReference type="ARBA" id="ARBA00022989"/>
    </source>
</evidence>
<dbReference type="NCBIfam" id="TIGR00254">
    <property type="entry name" value="GGDEF"/>
    <property type="match status" value="1"/>
</dbReference>
<reference evidence="11" key="1">
    <citation type="submission" date="2023-04" db="EMBL/GenBank/DDBJ databases">
        <title>Comparative genomic analysis of Cohnella hashimotonis sp. nov., isolated from the International Space Station.</title>
        <authorList>
            <person name="Venkateswaran K."/>
            <person name="Simpson A."/>
        </authorList>
    </citation>
    <scope>NUCLEOTIDE SEQUENCE</scope>
    <source>
        <strain evidence="11">F6_2S_P_1</strain>
    </source>
</reference>
<comment type="caution">
    <text evidence="11">The sequence shown here is derived from an EMBL/GenBank/DDBJ whole genome shotgun (WGS) entry which is preliminary data.</text>
</comment>
<comment type="subcellular location">
    <subcellularLocation>
        <location evidence="1">Cell membrane</location>
        <topology evidence="1">Multi-pass membrane protein</topology>
    </subcellularLocation>
</comment>
<feature type="region of interest" description="Disordered" evidence="6">
    <location>
        <begin position="510"/>
        <end position="529"/>
    </location>
</feature>
<evidence type="ECO:0000259" key="8">
    <source>
        <dbReference type="PROSITE" id="PS50112"/>
    </source>
</evidence>
<dbReference type="CDD" id="cd00130">
    <property type="entry name" value="PAS"/>
    <property type="match status" value="1"/>
</dbReference>
<dbReference type="PROSITE" id="PS50112">
    <property type="entry name" value="PAS"/>
    <property type="match status" value="1"/>
</dbReference>
<keyword evidence="4 7" id="KW-1133">Transmembrane helix</keyword>
<dbReference type="PANTHER" id="PTHR45138:SF9">
    <property type="entry name" value="DIGUANYLATE CYCLASE DGCM-RELATED"/>
    <property type="match status" value="1"/>
</dbReference>
<dbReference type="PROSITE" id="PS50887">
    <property type="entry name" value="GGDEF"/>
    <property type="match status" value="1"/>
</dbReference>
<accession>A0ABT6TMS7</accession>
<dbReference type="SUPFAM" id="SSF55785">
    <property type="entry name" value="PYP-like sensor domain (PAS domain)"/>
    <property type="match status" value="1"/>
</dbReference>
<evidence type="ECO:0000256" key="2">
    <source>
        <dbReference type="ARBA" id="ARBA00022475"/>
    </source>
</evidence>
<dbReference type="InterPro" id="IPR011620">
    <property type="entry name" value="Sig_transdc_His_kinase_LytS_TM"/>
</dbReference>
<keyword evidence="5 7" id="KW-0472">Membrane</keyword>
<dbReference type="PANTHER" id="PTHR45138">
    <property type="entry name" value="REGULATORY COMPONENTS OF SENSORY TRANSDUCTION SYSTEM"/>
    <property type="match status" value="1"/>
</dbReference>
<evidence type="ECO:0000256" key="1">
    <source>
        <dbReference type="ARBA" id="ARBA00004651"/>
    </source>
</evidence>
<keyword evidence="11" id="KW-0808">Transferase</keyword>
<dbReference type="GO" id="GO:0052621">
    <property type="term" value="F:diguanylate cyclase activity"/>
    <property type="evidence" value="ECO:0007669"/>
    <property type="project" value="UniProtKB-EC"/>
</dbReference>
<keyword evidence="11" id="KW-0548">Nucleotidyltransferase</keyword>
<feature type="compositionally biased region" description="Polar residues" evidence="6">
    <location>
        <begin position="511"/>
        <end position="521"/>
    </location>
</feature>
<dbReference type="InterPro" id="IPR035965">
    <property type="entry name" value="PAS-like_dom_sf"/>
</dbReference>
<evidence type="ECO:0000256" key="7">
    <source>
        <dbReference type="SAM" id="Phobius"/>
    </source>
</evidence>
<feature type="transmembrane region" description="Helical" evidence="7">
    <location>
        <begin position="160"/>
        <end position="182"/>
    </location>
</feature>
<feature type="transmembrane region" description="Helical" evidence="7">
    <location>
        <begin position="68"/>
        <end position="92"/>
    </location>
</feature>
<feature type="domain" description="PAS" evidence="8">
    <location>
        <begin position="209"/>
        <end position="250"/>
    </location>
</feature>
<dbReference type="InterPro" id="IPR000160">
    <property type="entry name" value="GGDEF_dom"/>
</dbReference>
<dbReference type="Gene3D" id="3.30.70.270">
    <property type="match status" value="1"/>
</dbReference>
<dbReference type="NCBIfam" id="TIGR00229">
    <property type="entry name" value="sensory_box"/>
    <property type="match status" value="2"/>
</dbReference>
<gene>
    <name evidence="11" type="ORF">KB449_21895</name>
</gene>
<feature type="transmembrane region" description="Helical" evidence="7">
    <location>
        <begin position="36"/>
        <end position="56"/>
    </location>
</feature>
<keyword evidence="2" id="KW-1003">Cell membrane</keyword>
<keyword evidence="3 7" id="KW-0812">Transmembrane</keyword>
<evidence type="ECO:0000256" key="3">
    <source>
        <dbReference type="ARBA" id="ARBA00022692"/>
    </source>
</evidence>
<dbReference type="InterPro" id="IPR001610">
    <property type="entry name" value="PAC"/>
</dbReference>
<dbReference type="Proteomes" id="UP001161691">
    <property type="component" value="Unassembled WGS sequence"/>
</dbReference>
<evidence type="ECO:0000256" key="5">
    <source>
        <dbReference type="ARBA" id="ARBA00023136"/>
    </source>
</evidence>
<feature type="transmembrane region" description="Helical" evidence="7">
    <location>
        <begin position="133"/>
        <end position="153"/>
    </location>
</feature>
<feature type="transmembrane region" description="Helical" evidence="7">
    <location>
        <begin position="104"/>
        <end position="127"/>
    </location>
</feature>
<protein>
    <submittedName>
        <fullName evidence="11">Diguanylate cyclase</fullName>
        <ecNumber evidence="11">2.7.7.65</ecNumber>
    </submittedName>
</protein>
<dbReference type="InterPro" id="IPR043128">
    <property type="entry name" value="Rev_trsase/Diguanyl_cyclase"/>
</dbReference>
<proteinExistence type="predicted"/>
<name>A0ABT6TMS7_9BACL</name>
<evidence type="ECO:0000256" key="6">
    <source>
        <dbReference type="SAM" id="MobiDB-lite"/>
    </source>
</evidence>
<organism evidence="11 12">
    <name type="scientific">Cohnella hashimotonis</name>
    <dbReference type="NCBI Taxonomy" id="2826895"/>
    <lineage>
        <taxon>Bacteria</taxon>
        <taxon>Bacillati</taxon>
        <taxon>Bacillota</taxon>
        <taxon>Bacilli</taxon>
        <taxon>Bacillales</taxon>
        <taxon>Paenibacillaceae</taxon>
        <taxon>Cohnella</taxon>
    </lineage>
</organism>
<feature type="domain" description="GGDEF" evidence="10">
    <location>
        <begin position="386"/>
        <end position="521"/>
    </location>
</feature>
<evidence type="ECO:0000313" key="12">
    <source>
        <dbReference type="Proteomes" id="UP001161691"/>
    </source>
</evidence>
<keyword evidence="12" id="KW-1185">Reference proteome</keyword>
<dbReference type="InterPro" id="IPR029787">
    <property type="entry name" value="Nucleotide_cyclase"/>
</dbReference>
<feature type="transmembrane region" description="Helical" evidence="7">
    <location>
        <begin position="6"/>
        <end position="24"/>
    </location>
</feature>
<dbReference type="SUPFAM" id="SSF55073">
    <property type="entry name" value="Nucleotide cyclase"/>
    <property type="match status" value="1"/>
</dbReference>